<sequence length="247" mass="26263" precursor="true">MKKILLAIVALSSLVYPVDIASAATVAGVRTEQVRFSPGASSAVIKGTLKGDGDVDYVVPAGAGQTLAVTLKKTNPQNYFNINPPDGSLAMFVGQSGNDFKGVLPSDGNYTVRVYLMRPAARRNETSTYTLSVSVTGNPLKATPASQDALIPGTPFHASTSIACELSIDPRVRNCEAFVIRRGFDGTATVVAHWPDGMKRSILFVKGRPVVSDAQTSLTVTKKDRLTLVSIGTDERYEIPDELVFGG</sequence>
<dbReference type="Gene3D" id="2.60.120.380">
    <property type="match status" value="1"/>
</dbReference>
<dbReference type="KEGG" id="cph:Cpha266_1987"/>
<organism evidence="2 3">
    <name type="scientific">Chlorobium phaeobacteroides (strain DSM 266 / SMG 266 / 2430)</name>
    <dbReference type="NCBI Taxonomy" id="290317"/>
    <lineage>
        <taxon>Bacteria</taxon>
        <taxon>Pseudomonadati</taxon>
        <taxon>Chlorobiota</taxon>
        <taxon>Chlorobiia</taxon>
        <taxon>Chlorobiales</taxon>
        <taxon>Chlorobiaceae</taxon>
        <taxon>Chlorobium/Pelodictyon group</taxon>
        <taxon>Chlorobium</taxon>
    </lineage>
</organism>
<dbReference type="eggNOG" id="ENOG503070J">
    <property type="taxonomic scope" value="Bacteria"/>
</dbReference>
<proteinExistence type="predicted"/>
<dbReference type="AlphaFoldDB" id="A1BHX3"/>
<evidence type="ECO:0000256" key="1">
    <source>
        <dbReference type="SAM" id="SignalP"/>
    </source>
</evidence>
<keyword evidence="3" id="KW-1185">Reference proteome</keyword>
<dbReference type="Proteomes" id="UP000008701">
    <property type="component" value="Chromosome"/>
</dbReference>
<reference evidence="2 3" key="1">
    <citation type="submission" date="2006-12" db="EMBL/GenBank/DDBJ databases">
        <title>Complete sequence of Chlorobium phaeobacteroides DSM 266.</title>
        <authorList>
            <consortium name="US DOE Joint Genome Institute"/>
            <person name="Copeland A."/>
            <person name="Lucas S."/>
            <person name="Lapidus A."/>
            <person name="Barry K."/>
            <person name="Detter J.C."/>
            <person name="Glavina del Rio T."/>
            <person name="Hammon N."/>
            <person name="Israni S."/>
            <person name="Pitluck S."/>
            <person name="Goltsman E."/>
            <person name="Schmutz J."/>
            <person name="Larimer F."/>
            <person name="Land M."/>
            <person name="Hauser L."/>
            <person name="Mikhailova N."/>
            <person name="Li T."/>
            <person name="Overmann J."/>
            <person name="Bryant D.A."/>
            <person name="Richardson P."/>
        </authorList>
    </citation>
    <scope>NUCLEOTIDE SEQUENCE [LARGE SCALE GENOMIC DNA]</scope>
    <source>
        <strain evidence="2 3">DSM 266</strain>
    </source>
</reference>
<feature type="chain" id="PRO_5002632416" description="Inhibitor of g-type lysozyme" evidence="1">
    <location>
        <begin position="24"/>
        <end position="247"/>
    </location>
</feature>
<name>A1BHX3_CHLPD</name>
<evidence type="ECO:0000313" key="2">
    <source>
        <dbReference type="EMBL" id="ABL66000.1"/>
    </source>
</evidence>
<evidence type="ECO:0000313" key="3">
    <source>
        <dbReference type="Proteomes" id="UP000008701"/>
    </source>
</evidence>
<feature type="signal peptide" evidence="1">
    <location>
        <begin position="1"/>
        <end position="23"/>
    </location>
</feature>
<dbReference type="OrthoDB" id="964913at2"/>
<accession>A1BHX3</accession>
<dbReference type="HOGENOM" id="CLU_090602_0_0_10"/>
<evidence type="ECO:0008006" key="4">
    <source>
        <dbReference type="Google" id="ProtNLM"/>
    </source>
</evidence>
<keyword evidence="1" id="KW-0732">Signal</keyword>
<protein>
    <recommendedName>
        <fullName evidence="4">Inhibitor of g-type lysozyme</fullName>
    </recommendedName>
</protein>
<dbReference type="EMBL" id="CP000492">
    <property type="protein sequence ID" value="ABL66000.1"/>
    <property type="molecule type" value="Genomic_DNA"/>
</dbReference>
<gene>
    <name evidence="2" type="ordered locus">Cpha266_1987</name>
</gene>
<dbReference type="RefSeq" id="WP_011745804.1">
    <property type="nucleotide sequence ID" value="NC_008639.1"/>
</dbReference>